<dbReference type="Proteomes" id="UP000886740">
    <property type="component" value="Unassembled WGS sequence"/>
</dbReference>
<name>A0A9D2BH06_9BACT</name>
<comment type="caution">
    <text evidence="1">The sequence shown here is derived from an EMBL/GenBank/DDBJ whole genome shotgun (WGS) entry which is preliminary data.</text>
</comment>
<protein>
    <submittedName>
        <fullName evidence="1">6-bladed beta-propeller</fullName>
    </submittedName>
</protein>
<evidence type="ECO:0000313" key="2">
    <source>
        <dbReference type="Proteomes" id="UP000886740"/>
    </source>
</evidence>
<gene>
    <name evidence="1" type="ORF">H9977_07835</name>
</gene>
<proteinExistence type="predicted"/>
<dbReference type="Gene3D" id="2.120.10.30">
    <property type="entry name" value="TolB, C-terminal domain"/>
    <property type="match status" value="1"/>
</dbReference>
<dbReference type="EMBL" id="DXEL01000055">
    <property type="protein sequence ID" value="HIX74924.1"/>
    <property type="molecule type" value="Genomic_DNA"/>
</dbReference>
<accession>A0A9D2BH06</accession>
<reference evidence="1" key="1">
    <citation type="journal article" date="2021" name="PeerJ">
        <title>Extensive microbial diversity within the chicken gut microbiome revealed by metagenomics and culture.</title>
        <authorList>
            <person name="Gilroy R."/>
            <person name="Ravi A."/>
            <person name="Getino M."/>
            <person name="Pursley I."/>
            <person name="Horton D.L."/>
            <person name="Alikhan N.F."/>
            <person name="Baker D."/>
            <person name="Gharbi K."/>
            <person name="Hall N."/>
            <person name="Watson M."/>
            <person name="Adriaenssens E.M."/>
            <person name="Foster-Nyarko E."/>
            <person name="Jarju S."/>
            <person name="Secka A."/>
            <person name="Antonio M."/>
            <person name="Oren A."/>
            <person name="Chaudhuri R.R."/>
            <person name="La Ragione R."/>
            <person name="Hildebrand F."/>
            <person name="Pallen M.J."/>
        </authorList>
    </citation>
    <scope>NUCLEOTIDE SEQUENCE</scope>
    <source>
        <strain evidence="1">ChiGjej6B6-14162</strain>
    </source>
</reference>
<dbReference type="Pfam" id="PF17170">
    <property type="entry name" value="DUF5128"/>
    <property type="match status" value="1"/>
</dbReference>
<sequence>MKKLFFSLITLFLLAACGTREKEISGPVLFDATRDYPEKQLLLDEVADITYVPLSSETDSALFRGTLTHVSERTITIHDFQRGIFYLFDRSGRYLSSFNHKGQGPEDYNFLVTAFVDEASGELFAVEKNWIQVYDLKGDYRRTLRLPDGAWVYEAADGGDGSILLVDNQERASILYAGMVDENAEAYEQPFVRISKADGGLVSYITLPKNFLIDLSADLQSSGISLKVFGPNHRLVSHRDGFLLTNQETDTIFLYAHDQLRPMMIHTPPVSEQGEKSYLNGYVEAGDYLFFEKVLVKAVENRRPPVPSAYYLYDKRDGQFYEQAVGMRDFEGKRIDLTPQIIRPSRDARLGCLLLTVDELQTANADGKLSGELKRIVDEMPEDSNDLLMLMRFK</sequence>
<evidence type="ECO:0000313" key="1">
    <source>
        <dbReference type="EMBL" id="HIX74924.1"/>
    </source>
</evidence>
<reference evidence="1" key="2">
    <citation type="submission" date="2021-04" db="EMBL/GenBank/DDBJ databases">
        <authorList>
            <person name="Gilroy R."/>
        </authorList>
    </citation>
    <scope>NUCLEOTIDE SEQUENCE</scope>
    <source>
        <strain evidence="1">ChiGjej6B6-14162</strain>
    </source>
</reference>
<dbReference type="SUPFAM" id="SSF63825">
    <property type="entry name" value="YWTD domain"/>
    <property type="match status" value="1"/>
</dbReference>
<dbReference type="InterPro" id="IPR011042">
    <property type="entry name" value="6-blade_b-propeller_TolB-like"/>
</dbReference>
<dbReference type="PROSITE" id="PS51257">
    <property type="entry name" value="PROKAR_LIPOPROTEIN"/>
    <property type="match status" value="1"/>
</dbReference>
<dbReference type="AlphaFoldDB" id="A0A9D2BH06"/>
<organism evidence="1 2">
    <name type="scientific">Candidatus Parabacteroides intestinipullorum</name>
    <dbReference type="NCBI Taxonomy" id="2838723"/>
    <lineage>
        <taxon>Bacteria</taxon>
        <taxon>Pseudomonadati</taxon>
        <taxon>Bacteroidota</taxon>
        <taxon>Bacteroidia</taxon>
        <taxon>Bacteroidales</taxon>
        <taxon>Tannerellaceae</taxon>
        <taxon>Parabacteroides</taxon>
    </lineage>
</organism>